<evidence type="ECO:0000313" key="2">
    <source>
        <dbReference type="Proteomes" id="UP001327560"/>
    </source>
</evidence>
<dbReference type="EMBL" id="CP136891">
    <property type="protein sequence ID" value="WOK97728.1"/>
    <property type="molecule type" value="Genomic_DNA"/>
</dbReference>
<dbReference type="Proteomes" id="UP001327560">
    <property type="component" value="Chromosome 2"/>
</dbReference>
<dbReference type="AlphaFoldDB" id="A0AAQ3JX01"/>
<name>A0AAQ3JX01_9LILI</name>
<accession>A0AAQ3JX01</accession>
<gene>
    <name evidence="1" type="ORF">Cni_G06436</name>
</gene>
<sequence>MKEGKYPMKYLGTFISLRKLDKNHQSILIQKVKKKIDRRASGQISQADKCTLLSSWTESNEAGVGYVVFEHGQGILLGNARRNIGEELDAELYDELECQIL</sequence>
<proteinExistence type="predicted"/>
<organism evidence="1 2">
    <name type="scientific">Canna indica</name>
    <name type="common">Indian-shot</name>
    <dbReference type="NCBI Taxonomy" id="4628"/>
    <lineage>
        <taxon>Eukaryota</taxon>
        <taxon>Viridiplantae</taxon>
        <taxon>Streptophyta</taxon>
        <taxon>Embryophyta</taxon>
        <taxon>Tracheophyta</taxon>
        <taxon>Spermatophyta</taxon>
        <taxon>Magnoliopsida</taxon>
        <taxon>Liliopsida</taxon>
        <taxon>Zingiberales</taxon>
        <taxon>Cannaceae</taxon>
        <taxon>Canna</taxon>
    </lineage>
</organism>
<evidence type="ECO:0000313" key="1">
    <source>
        <dbReference type="EMBL" id="WOK97728.1"/>
    </source>
</evidence>
<protein>
    <submittedName>
        <fullName evidence="1">Uncharacterized protein</fullName>
    </submittedName>
</protein>
<reference evidence="1 2" key="1">
    <citation type="submission" date="2023-10" db="EMBL/GenBank/DDBJ databases">
        <title>Chromosome-scale genome assembly provides insights into flower coloration mechanisms of Canna indica.</title>
        <authorList>
            <person name="Li C."/>
        </authorList>
    </citation>
    <scope>NUCLEOTIDE SEQUENCE [LARGE SCALE GENOMIC DNA]</scope>
    <source>
        <tissue evidence="1">Flower</tissue>
    </source>
</reference>
<keyword evidence="2" id="KW-1185">Reference proteome</keyword>